<keyword evidence="1" id="KW-0472">Membrane</keyword>
<accession>A0A1H2T420</accession>
<dbReference type="EMBL" id="FNOF01000003">
    <property type="protein sequence ID" value="SDW37994.1"/>
    <property type="molecule type" value="Genomic_DNA"/>
</dbReference>
<reference evidence="2 3" key="1">
    <citation type="submission" date="2016-10" db="EMBL/GenBank/DDBJ databases">
        <authorList>
            <person name="de Groot N.N."/>
        </authorList>
    </citation>
    <scope>NUCLEOTIDE SEQUENCE [LARGE SCALE GENOMIC DNA]</scope>
    <source>
        <strain evidence="2 3">DSM 3756</strain>
    </source>
</reference>
<dbReference type="STRING" id="28442.SAMN05443574_10325"/>
<sequence>MPQIADRERPSPAGLPRFSAGVSIASVLAVLGLVASVPVALAFAGGGGLAVVAGLLRRSELALTAGVSGLFIAVIQAGTGAGSPEWLLGATAPVVLAWVTARHALRLETQIGVEAPTLRVELVHTISVGTLLTAGGGVGYLIYRSVTGTPSPLALGLLLLAVVAFTVALR</sequence>
<feature type="transmembrane region" description="Helical" evidence="1">
    <location>
        <begin position="85"/>
        <end position="101"/>
    </location>
</feature>
<dbReference type="InterPro" id="IPR055941">
    <property type="entry name" value="DUF7519"/>
</dbReference>
<evidence type="ECO:0000313" key="3">
    <source>
        <dbReference type="Proteomes" id="UP000182573"/>
    </source>
</evidence>
<feature type="transmembrane region" description="Helical" evidence="1">
    <location>
        <begin position="20"/>
        <end position="49"/>
    </location>
</feature>
<organism evidence="2 3">
    <name type="scientific">Haloarcula vallismortis</name>
    <name type="common">Halobacterium vallismortis</name>
    <dbReference type="NCBI Taxonomy" id="28442"/>
    <lineage>
        <taxon>Archaea</taxon>
        <taxon>Methanobacteriati</taxon>
        <taxon>Methanobacteriota</taxon>
        <taxon>Stenosarchaea group</taxon>
        <taxon>Halobacteria</taxon>
        <taxon>Halobacteriales</taxon>
        <taxon>Haloarculaceae</taxon>
        <taxon>Haloarcula</taxon>
    </lineage>
</organism>
<dbReference type="RefSeq" id="WP_004514894.1">
    <property type="nucleotide sequence ID" value="NZ_FNOF01000003.1"/>
</dbReference>
<evidence type="ECO:0000256" key="1">
    <source>
        <dbReference type="SAM" id="Phobius"/>
    </source>
</evidence>
<feature type="transmembrane region" description="Helical" evidence="1">
    <location>
        <begin position="149"/>
        <end position="169"/>
    </location>
</feature>
<name>A0A1H2T420_HALVA</name>
<dbReference type="Proteomes" id="UP000182573">
    <property type="component" value="Unassembled WGS sequence"/>
</dbReference>
<dbReference type="Pfam" id="PF24363">
    <property type="entry name" value="DUF7519"/>
    <property type="match status" value="1"/>
</dbReference>
<dbReference type="AlphaFoldDB" id="A0A1H2T420"/>
<keyword evidence="1" id="KW-1133">Transmembrane helix</keyword>
<proteinExistence type="predicted"/>
<feature type="transmembrane region" description="Helical" evidence="1">
    <location>
        <begin position="122"/>
        <end position="143"/>
    </location>
</feature>
<gene>
    <name evidence="2" type="ORF">SAMN05443574_10325</name>
</gene>
<feature type="transmembrane region" description="Helical" evidence="1">
    <location>
        <begin position="61"/>
        <end position="79"/>
    </location>
</feature>
<evidence type="ECO:0000313" key="2">
    <source>
        <dbReference type="EMBL" id="SDW37994.1"/>
    </source>
</evidence>
<keyword evidence="1" id="KW-0812">Transmembrane</keyword>
<protein>
    <submittedName>
        <fullName evidence="2">Uncharacterized protein</fullName>
    </submittedName>
</protein>